<organism evidence="10 11">
    <name type="scientific">Heterodermia speciosa</name>
    <dbReference type="NCBI Taxonomy" id="116794"/>
    <lineage>
        <taxon>Eukaryota</taxon>
        <taxon>Fungi</taxon>
        <taxon>Dikarya</taxon>
        <taxon>Ascomycota</taxon>
        <taxon>Pezizomycotina</taxon>
        <taxon>Lecanoromycetes</taxon>
        <taxon>OSLEUM clade</taxon>
        <taxon>Lecanoromycetidae</taxon>
        <taxon>Caliciales</taxon>
        <taxon>Physciaceae</taxon>
        <taxon>Heterodermia</taxon>
    </lineage>
</organism>
<protein>
    <recommendedName>
        <fullName evidence="9">Wax synthase domain-containing protein</fullName>
    </recommendedName>
</protein>
<feature type="domain" description="Wax synthase" evidence="9">
    <location>
        <begin position="251"/>
        <end position="337"/>
    </location>
</feature>
<feature type="transmembrane region" description="Helical" evidence="8">
    <location>
        <begin position="305"/>
        <end position="323"/>
    </location>
</feature>
<feature type="transmembrane region" description="Helical" evidence="8">
    <location>
        <begin position="7"/>
        <end position="24"/>
    </location>
</feature>
<dbReference type="GO" id="GO:0016020">
    <property type="term" value="C:membrane"/>
    <property type="evidence" value="ECO:0007669"/>
    <property type="project" value="UniProtKB-SubCell"/>
</dbReference>
<keyword evidence="11" id="KW-1185">Reference proteome</keyword>
<name>A0A8H3FCW4_9LECA</name>
<feature type="transmembrane region" description="Helical" evidence="8">
    <location>
        <begin position="30"/>
        <end position="50"/>
    </location>
</feature>
<evidence type="ECO:0000256" key="2">
    <source>
        <dbReference type="ARBA" id="ARBA00007282"/>
    </source>
</evidence>
<dbReference type="PANTHER" id="PTHR31595">
    <property type="entry name" value="LONG-CHAIN-ALCOHOL O-FATTY-ACYLTRANSFERASE 3-RELATED"/>
    <property type="match status" value="1"/>
</dbReference>
<dbReference type="Proteomes" id="UP000664521">
    <property type="component" value="Unassembled WGS sequence"/>
</dbReference>
<keyword evidence="4 8" id="KW-0812">Transmembrane</keyword>
<dbReference type="InterPro" id="IPR032805">
    <property type="entry name" value="Wax_synthase_dom"/>
</dbReference>
<dbReference type="InterPro" id="IPR044851">
    <property type="entry name" value="Wax_synthase"/>
</dbReference>
<feature type="transmembrane region" description="Helical" evidence="8">
    <location>
        <begin position="374"/>
        <end position="393"/>
    </location>
</feature>
<evidence type="ECO:0000313" key="10">
    <source>
        <dbReference type="EMBL" id="CAF9922219.1"/>
    </source>
</evidence>
<keyword evidence="3" id="KW-0808">Transferase</keyword>
<feature type="transmembrane region" description="Helical" evidence="8">
    <location>
        <begin position="62"/>
        <end position="80"/>
    </location>
</feature>
<dbReference type="GO" id="GO:0008374">
    <property type="term" value="F:O-acyltransferase activity"/>
    <property type="evidence" value="ECO:0007669"/>
    <property type="project" value="InterPro"/>
</dbReference>
<evidence type="ECO:0000256" key="1">
    <source>
        <dbReference type="ARBA" id="ARBA00004141"/>
    </source>
</evidence>
<evidence type="ECO:0000259" key="9">
    <source>
        <dbReference type="Pfam" id="PF13813"/>
    </source>
</evidence>
<sequence>MPSIITYPWTLIGVQLLIFSLIGFTKPSSLLRHAAVALLVAVCVLVETTVQERIDNRAWKCIATVLAVAIPLTAVANFLVDNVNFAAGGPERQVAQKTSSNRVSTRHSEKENNHKLSRPQSSRFWFAVEQATSRRRIGTPWQIKNVPQFSRRDPSYVPSRSSFLLNTAASLFYCHLIWYLGSTQQLPDYTLVAIEKQPLLSRFREATVEEIIFRIACTTFSFVQFVICIEIFPLVFAFIAVASGLSEPAAWPPSFGSLSELYSLRQFWGVFWHQYLHATFESLSNLAARSLHLPKHTLIDRHGRILISFFMSGILHTISDWGMTVHPQESGAMRFYLIQPLGIMLEDAVQAAYYRLSGKQRQKHVPLWHKIVGFVWLAVFQIWASPVWIYPLIRHVRFGVDLLYPFAIGKGGSG</sequence>
<dbReference type="OrthoDB" id="1077582at2759"/>
<feature type="transmembrane region" description="Helical" evidence="8">
    <location>
        <begin position="222"/>
        <end position="246"/>
    </location>
</feature>
<comment type="subcellular location">
    <subcellularLocation>
        <location evidence="1">Membrane</location>
        <topology evidence="1">Multi-pass membrane protein</topology>
    </subcellularLocation>
</comment>
<comment type="similarity">
    <text evidence="2">Belongs to the wax synthase family.</text>
</comment>
<keyword evidence="6 8" id="KW-0472">Membrane</keyword>
<evidence type="ECO:0000313" key="11">
    <source>
        <dbReference type="Proteomes" id="UP000664521"/>
    </source>
</evidence>
<dbReference type="Pfam" id="PF13813">
    <property type="entry name" value="MBOAT_2"/>
    <property type="match status" value="1"/>
</dbReference>
<gene>
    <name evidence="10" type="ORF">HETSPECPRED_005005</name>
</gene>
<feature type="transmembrane region" description="Helical" evidence="8">
    <location>
        <begin position="163"/>
        <end position="181"/>
    </location>
</feature>
<evidence type="ECO:0000256" key="3">
    <source>
        <dbReference type="ARBA" id="ARBA00022679"/>
    </source>
</evidence>
<proteinExistence type="inferred from homology"/>
<dbReference type="GO" id="GO:0006629">
    <property type="term" value="P:lipid metabolic process"/>
    <property type="evidence" value="ECO:0007669"/>
    <property type="project" value="InterPro"/>
</dbReference>
<dbReference type="PANTHER" id="PTHR31595:SF60">
    <property type="entry name" value="BIOSYNTHESIS PROTEIN (TRI7), PUTATIVE (AFU_ORTHOLOGUE AFUA_8G05970)-RELATED"/>
    <property type="match status" value="1"/>
</dbReference>
<evidence type="ECO:0000256" key="6">
    <source>
        <dbReference type="ARBA" id="ARBA00023136"/>
    </source>
</evidence>
<comment type="caution">
    <text evidence="10">The sequence shown here is derived from an EMBL/GenBank/DDBJ whole genome shotgun (WGS) entry which is preliminary data.</text>
</comment>
<evidence type="ECO:0000256" key="7">
    <source>
        <dbReference type="SAM" id="MobiDB-lite"/>
    </source>
</evidence>
<evidence type="ECO:0000256" key="4">
    <source>
        <dbReference type="ARBA" id="ARBA00022692"/>
    </source>
</evidence>
<dbReference type="AlphaFoldDB" id="A0A8H3FCW4"/>
<keyword evidence="5 8" id="KW-1133">Transmembrane helix</keyword>
<evidence type="ECO:0000256" key="8">
    <source>
        <dbReference type="SAM" id="Phobius"/>
    </source>
</evidence>
<dbReference type="EMBL" id="CAJPDS010000030">
    <property type="protein sequence ID" value="CAF9922219.1"/>
    <property type="molecule type" value="Genomic_DNA"/>
</dbReference>
<accession>A0A8H3FCW4</accession>
<feature type="region of interest" description="Disordered" evidence="7">
    <location>
        <begin position="96"/>
        <end position="118"/>
    </location>
</feature>
<reference evidence="10" key="1">
    <citation type="submission" date="2021-03" db="EMBL/GenBank/DDBJ databases">
        <authorList>
            <person name="Tagirdzhanova G."/>
        </authorList>
    </citation>
    <scope>NUCLEOTIDE SEQUENCE</scope>
</reference>
<evidence type="ECO:0000256" key="5">
    <source>
        <dbReference type="ARBA" id="ARBA00022989"/>
    </source>
</evidence>